<accession>R9A4N4</accession>
<gene>
    <name evidence="2" type="ORF">LEP1GSC195_2615</name>
</gene>
<keyword evidence="1" id="KW-0812">Transmembrane</keyword>
<feature type="transmembrane region" description="Helical" evidence="1">
    <location>
        <begin position="35"/>
        <end position="53"/>
    </location>
</feature>
<reference evidence="2" key="1">
    <citation type="submission" date="2013-04" db="EMBL/GenBank/DDBJ databases">
        <authorList>
            <person name="Harkins D.M."/>
            <person name="Durkin A.S."/>
            <person name="Brinkac L.M."/>
            <person name="Haft D.H."/>
            <person name="Selengut J.D."/>
            <person name="Sanka R."/>
            <person name="DePew J."/>
            <person name="Purushe J."/>
            <person name="Galloway R.L."/>
            <person name="Vinetz J.M."/>
            <person name="Sutton G.G."/>
            <person name="Nierman W.C."/>
            <person name="Fouts D.E."/>
        </authorList>
    </citation>
    <scope>NUCLEOTIDE SEQUENCE [LARGE SCALE GENOMIC DNA]</scope>
    <source>
        <strain evidence="2">CDC</strain>
    </source>
</reference>
<organism evidence="2 3">
    <name type="scientific">Leptospira wolbachii serovar Codice str. CDC</name>
    <dbReference type="NCBI Taxonomy" id="1218599"/>
    <lineage>
        <taxon>Bacteria</taxon>
        <taxon>Pseudomonadati</taxon>
        <taxon>Spirochaetota</taxon>
        <taxon>Spirochaetia</taxon>
        <taxon>Leptospirales</taxon>
        <taxon>Leptospiraceae</taxon>
        <taxon>Leptospira</taxon>
    </lineage>
</organism>
<comment type="caution">
    <text evidence="2">The sequence shown here is derived from an EMBL/GenBank/DDBJ whole genome shotgun (WGS) entry which is preliminary data.</text>
</comment>
<proteinExistence type="predicted"/>
<keyword evidence="3" id="KW-1185">Reference proteome</keyword>
<evidence type="ECO:0000313" key="2">
    <source>
        <dbReference type="EMBL" id="EOQ97173.1"/>
    </source>
</evidence>
<dbReference type="AlphaFoldDB" id="R9A4N4"/>
<dbReference type="Proteomes" id="UP000013984">
    <property type="component" value="Unassembled WGS sequence"/>
</dbReference>
<evidence type="ECO:0000256" key="1">
    <source>
        <dbReference type="SAM" id="Phobius"/>
    </source>
</evidence>
<dbReference type="OrthoDB" id="330074at2"/>
<dbReference type="STRING" id="1218599.LEP1GSC195_2615"/>
<evidence type="ECO:0000313" key="3">
    <source>
        <dbReference type="Proteomes" id="UP000013984"/>
    </source>
</evidence>
<name>R9A4N4_9LEPT</name>
<dbReference type="RefSeq" id="WP_015682480.1">
    <property type="nucleotide sequence ID" value="NZ_AOGZ02000014.1"/>
</dbReference>
<sequence length="180" mass="20856">MDPLKICKLSSDLLVLYRTICPKRTKSRHRLVTSFRYFLLLSTFLLIGCASLLPPERRIYPKNPVTLPEGMDIHQWMDAKEKQFPNRLGASQIANDEYKFTYFRKEFTALGSFRACTGLVRSINPKQVEFYNLVSMINHGDYTINRRSKGGDLGPMSEKERTEILLPCIEEFLESPQTKE</sequence>
<dbReference type="EMBL" id="AOGZ02000014">
    <property type="protein sequence ID" value="EOQ97173.1"/>
    <property type="molecule type" value="Genomic_DNA"/>
</dbReference>
<keyword evidence="1" id="KW-1133">Transmembrane helix</keyword>
<protein>
    <submittedName>
        <fullName evidence="2">Uncharacterized protein</fullName>
    </submittedName>
</protein>
<keyword evidence="1" id="KW-0472">Membrane</keyword>